<dbReference type="GO" id="GO:0016987">
    <property type="term" value="F:sigma factor activity"/>
    <property type="evidence" value="ECO:0007669"/>
    <property type="project" value="UniProtKB-KW"/>
</dbReference>
<dbReference type="InterPro" id="IPR013324">
    <property type="entry name" value="RNA_pol_sigma_r3/r4-like"/>
</dbReference>
<dbReference type="InterPro" id="IPR039425">
    <property type="entry name" value="RNA_pol_sigma-70-like"/>
</dbReference>
<proteinExistence type="inferred from homology"/>
<evidence type="ECO:0000259" key="5">
    <source>
        <dbReference type="Pfam" id="PF04542"/>
    </source>
</evidence>
<sequence>MPEKNLIAAAQSGDSDAFTQLVQRYSSDAYRTAYMVLHDREDVEDVVQEAFLTCYRKINTFRMDSSFKTWLYRIVVNLCYDRIRKRSRERAAFQRVSINMKTGYRDMSDIEKRIDLKEVIATLNPDYRITLTLYYGMDFSVQKVAEVLGIPVGTVKSRLNSARNLLKERLERGHKYAL</sequence>
<organism evidence="7">
    <name type="scientific">anaerobic digester metagenome</name>
    <dbReference type="NCBI Taxonomy" id="1263854"/>
    <lineage>
        <taxon>unclassified sequences</taxon>
        <taxon>metagenomes</taxon>
        <taxon>ecological metagenomes</taxon>
    </lineage>
</organism>
<dbReference type="NCBIfam" id="TIGR02937">
    <property type="entry name" value="sigma70-ECF"/>
    <property type="match status" value="1"/>
</dbReference>
<name>A0A485MA84_9ZZZZ</name>
<dbReference type="InterPro" id="IPR014284">
    <property type="entry name" value="RNA_pol_sigma-70_dom"/>
</dbReference>
<feature type="domain" description="RNA polymerase sigma-70 region 2" evidence="5">
    <location>
        <begin position="21"/>
        <end position="88"/>
    </location>
</feature>
<dbReference type="SUPFAM" id="SSF88659">
    <property type="entry name" value="Sigma3 and sigma4 domains of RNA polymerase sigma factors"/>
    <property type="match status" value="1"/>
</dbReference>
<dbReference type="GO" id="GO:0006352">
    <property type="term" value="P:DNA-templated transcription initiation"/>
    <property type="evidence" value="ECO:0007669"/>
    <property type="project" value="InterPro"/>
</dbReference>
<evidence type="ECO:0000256" key="1">
    <source>
        <dbReference type="ARBA" id="ARBA00010641"/>
    </source>
</evidence>
<dbReference type="Gene3D" id="1.10.10.10">
    <property type="entry name" value="Winged helix-like DNA-binding domain superfamily/Winged helix DNA-binding domain"/>
    <property type="match status" value="1"/>
</dbReference>
<dbReference type="PANTHER" id="PTHR43133:SF51">
    <property type="entry name" value="RNA POLYMERASE SIGMA FACTOR"/>
    <property type="match status" value="1"/>
</dbReference>
<dbReference type="GO" id="GO:0003677">
    <property type="term" value="F:DNA binding"/>
    <property type="evidence" value="ECO:0007669"/>
    <property type="project" value="InterPro"/>
</dbReference>
<feature type="domain" description="RNA polymerase sigma factor 70 region 4 type 2" evidence="6">
    <location>
        <begin position="115"/>
        <end position="164"/>
    </location>
</feature>
<evidence type="ECO:0000256" key="2">
    <source>
        <dbReference type="ARBA" id="ARBA00023015"/>
    </source>
</evidence>
<gene>
    <name evidence="7" type="primary">sigW</name>
    <name evidence="7" type="ORF">SCFA_3640002</name>
</gene>
<evidence type="ECO:0000313" key="7">
    <source>
        <dbReference type="EMBL" id="VFU17328.1"/>
    </source>
</evidence>
<accession>A0A485MA84</accession>
<dbReference type="SUPFAM" id="SSF88946">
    <property type="entry name" value="Sigma2 domain of RNA polymerase sigma factors"/>
    <property type="match status" value="1"/>
</dbReference>
<reference evidence="7" key="1">
    <citation type="submission" date="2019-03" db="EMBL/GenBank/DDBJ databases">
        <authorList>
            <person name="Hao L."/>
        </authorList>
    </citation>
    <scope>NUCLEOTIDE SEQUENCE</scope>
</reference>
<dbReference type="Pfam" id="PF04542">
    <property type="entry name" value="Sigma70_r2"/>
    <property type="match status" value="1"/>
</dbReference>
<evidence type="ECO:0000259" key="6">
    <source>
        <dbReference type="Pfam" id="PF08281"/>
    </source>
</evidence>
<dbReference type="Gene3D" id="1.10.1740.10">
    <property type="match status" value="1"/>
</dbReference>
<dbReference type="AlphaFoldDB" id="A0A485MA84"/>
<dbReference type="CDD" id="cd06171">
    <property type="entry name" value="Sigma70_r4"/>
    <property type="match status" value="1"/>
</dbReference>
<protein>
    <submittedName>
        <fullName evidence="7">ECF RNA polymerase sigma factor SigW</fullName>
    </submittedName>
</protein>
<dbReference type="EMBL" id="CAADRN010000295">
    <property type="protein sequence ID" value="VFU17328.1"/>
    <property type="molecule type" value="Genomic_DNA"/>
</dbReference>
<dbReference type="PANTHER" id="PTHR43133">
    <property type="entry name" value="RNA POLYMERASE ECF-TYPE SIGMA FACTO"/>
    <property type="match status" value="1"/>
</dbReference>
<keyword evidence="4" id="KW-0804">Transcription</keyword>
<evidence type="ECO:0000256" key="3">
    <source>
        <dbReference type="ARBA" id="ARBA00023082"/>
    </source>
</evidence>
<evidence type="ECO:0000256" key="4">
    <source>
        <dbReference type="ARBA" id="ARBA00023163"/>
    </source>
</evidence>
<dbReference type="InterPro" id="IPR013325">
    <property type="entry name" value="RNA_pol_sigma_r2"/>
</dbReference>
<dbReference type="InterPro" id="IPR013249">
    <property type="entry name" value="RNA_pol_sigma70_r4_t2"/>
</dbReference>
<keyword evidence="2" id="KW-0805">Transcription regulation</keyword>
<dbReference type="InterPro" id="IPR036388">
    <property type="entry name" value="WH-like_DNA-bd_sf"/>
</dbReference>
<keyword evidence="3" id="KW-0731">Sigma factor</keyword>
<dbReference type="InterPro" id="IPR007627">
    <property type="entry name" value="RNA_pol_sigma70_r2"/>
</dbReference>
<dbReference type="Pfam" id="PF08281">
    <property type="entry name" value="Sigma70_r4_2"/>
    <property type="match status" value="1"/>
</dbReference>
<comment type="similarity">
    <text evidence="1">Belongs to the sigma-70 factor family. ECF subfamily.</text>
</comment>